<comment type="caution">
    <text evidence="1">The sequence shown here is derived from an EMBL/GenBank/DDBJ whole genome shotgun (WGS) entry which is preliminary data.</text>
</comment>
<gene>
    <name evidence="1" type="ORF">NM688_g6681</name>
</gene>
<keyword evidence="2" id="KW-1185">Reference proteome</keyword>
<accession>A0ACC1SE02</accession>
<name>A0ACC1SE02_9APHY</name>
<protein>
    <submittedName>
        <fullName evidence="1">Uncharacterized protein</fullName>
    </submittedName>
</protein>
<organism evidence="1 2">
    <name type="scientific">Phlebia brevispora</name>
    <dbReference type="NCBI Taxonomy" id="194682"/>
    <lineage>
        <taxon>Eukaryota</taxon>
        <taxon>Fungi</taxon>
        <taxon>Dikarya</taxon>
        <taxon>Basidiomycota</taxon>
        <taxon>Agaricomycotina</taxon>
        <taxon>Agaricomycetes</taxon>
        <taxon>Polyporales</taxon>
        <taxon>Meruliaceae</taxon>
        <taxon>Phlebia</taxon>
    </lineage>
</organism>
<reference evidence="1" key="1">
    <citation type="submission" date="2022-07" db="EMBL/GenBank/DDBJ databases">
        <title>Genome Sequence of Phlebia brevispora.</title>
        <authorList>
            <person name="Buettner E."/>
        </authorList>
    </citation>
    <scope>NUCLEOTIDE SEQUENCE</scope>
    <source>
        <strain evidence="1">MPL23</strain>
    </source>
</reference>
<dbReference type="Proteomes" id="UP001148662">
    <property type="component" value="Unassembled WGS sequence"/>
</dbReference>
<proteinExistence type="predicted"/>
<evidence type="ECO:0000313" key="1">
    <source>
        <dbReference type="EMBL" id="KAJ3537477.1"/>
    </source>
</evidence>
<evidence type="ECO:0000313" key="2">
    <source>
        <dbReference type="Proteomes" id="UP001148662"/>
    </source>
</evidence>
<sequence>MGAIAPRILHVARLLCSLLLVVIDELSMVSFVKASTNLACREIWNNTYRDIYERGPTTSAAVPEAEDFEEIPIDEEMNVEDVAPSSEPAGPSNEGIPHSDIPEPHQIFEGDMFGSAADYSMNDFPGLEPEDIIMQGNMSSAGTHYSSIEYSETGPLEHPTSDSDLSESESDSDNSTNSEPHIEHIELDSVYTSGSDSDFEDSELEPDLDDQESIINDDSDSNEDDDDVIDSETLAQAQAAPHQASSTQLHDRRQTIEETLRQPIERVHYPSATAGAAVHQALPAHEAYQQKLADDNTLYLPFKSQMDYAFAQWAKQRGPSATALNELLNISGFSQLLGLSYKNVRELNQLVDALPASWPVFKHGEIFLGKEVFDIYYRDIIECIRALYGNPEFAQYLIFTPEKHYVKGSDGRYYRLYHDLHTGKWWWKVQGEIEAENPGATIIPVIISSDKTQVTLFGNKSVYPVYLTIGNLPKDIRRKPSRQGHILLGYIPVTKLSGISEIAARRRAMLNLTHAALHMMTAPLIKAGKEGIEIASGDGVIRRGHSIVAAHVGDYLEQIAIAGVKFGECPRCTVPSDQLGEMNLGYPRLIKHLVNWLEAFFPDDELNARCKKLPRNHYVRHFFNGITHLSQITGREHAHIARIILGLIIDMPMPAHIEEPQRLYKAVRGLLDFLYLAQYSAHTSASLESMQEALKQFHANKAIFEDLGVRNRFNLPKLHWAEHYLDSIMDLGTTDNFNTEYTERLHIDYAKDAYRATNHKEEMAQMTTWLVRKEKMLRLEQHIKWKLSQQKKYDKADTKSHAESNIPSTQAVVDTTKSHSQPPRIQMTKFPSQQAVTFQQLETNYGAHNFEQKLAEYIVKHQNPHASAAEIEESVDSVPTYRIPHVAVHHKAHFWLGDPSATSTHEYDVVHVHPAQFDHRGRPVAGRYDPVIVNDSTGAYIGIQAFACCSTKLF</sequence>
<dbReference type="EMBL" id="JANHOG010001414">
    <property type="protein sequence ID" value="KAJ3537477.1"/>
    <property type="molecule type" value="Genomic_DNA"/>
</dbReference>